<proteinExistence type="predicted"/>
<accession>A0ABP7LX78</accession>
<keyword evidence="5 7" id="KW-1133">Transmembrane helix</keyword>
<evidence type="ECO:0008006" key="10">
    <source>
        <dbReference type="Google" id="ProtNLM"/>
    </source>
</evidence>
<dbReference type="PANTHER" id="PTHR30509:SF9">
    <property type="entry name" value="MULTIDRUG RESISTANCE PROTEIN MDTO"/>
    <property type="match status" value="1"/>
</dbReference>
<dbReference type="InterPro" id="IPR006726">
    <property type="entry name" value="PHBA_efflux_AaeB/fusaric-R"/>
</dbReference>
<keyword evidence="2" id="KW-0813">Transport</keyword>
<protein>
    <recommendedName>
        <fullName evidence="10">FUSC family protein</fullName>
    </recommendedName>
</protein>
<evidence type="ECO:0000256" key="5">
    <source>
        <dbReference type="ARBA" id="ARBA00022989"/>
    </source>
</evidence>
<feature type="transmembrane region" description="Helical" evidence="7">
    <location>
        <begin position="465"/>
        <end position="482"/>
    </location>
</feature>
<name>A0ABP7LX78_9GAMM</name>
<feature type="transmembrane region" description="Helical" evidence="7">
    <location>
        <begin position="385"/>
        <end position="403"/>
    </location>
</feature>
<keyword evidence="6 7" id="KW-0472">Membrane</keyword>
<feature type="transmembrane region" description="Helical" evidence="7">
    <location>
        <begin position="409"/>
        <end position="429"/>
    </location>
</feature>
<feature type="transmembrane region" description="Helical" evidence="7">
    <location>
        <begin position="332"/>
        <end position="352"/>
    </location>
</feature>
<feature type="transmembrane region" description="Helical" evidence="7">
    <location>
        <begin position="114"/>
        <end position="134"/>
    </location>
</feature>
<evidence type="ECO:0000256" key="6">
    <source>
        <dbReference type="ARBA" id="ARBA00023136"/>
    </source>
</evidence>
<gene>
    <name evidence="8" type="ORF">GCM10022228_20130</name>
</gene>
<evidence type="ECO:0000256" key="4">
    <source>
        <dbReference type="ARBA" id="ARBA00022692"/>
    </source>
</evidence>
<reference evidence="9" key="1">
    <citation type="journal article" date="2019" name="Int. J. Syst. Evol. Microbiol.">
        <title>The Global Catalogue of Microorganisms (GCM) 10K type strain sequencing project: providing services to taxonomists for standard genome sequencing and annotation.</title>
        <authorList>
            <consortium name="The Broad Institute Genomics Platform"/>
            <consortium name="The Broad Institute Genome Sequencing Center for Infectious Disease"/>
            <person name="Wu L."/>
            <person name="Ma J."/>
        </authorList>
    </citation>
    <scope>NUCLEOTIDE SEQUENCE [LARGE SCALE GENOMIC DNA]</scope>
    <source>
        <strain evidence="9">JCM 16914</strain>
    </source>
</reference>
<evidence type="ECO:0000313" key="8">
    <source>
        <dbReference type="EMBL" id="GAA3909413.1"/>
    </source>
</evidence>
<dbReference type="EMBL" id="BAAAZT010000076">
    <property type="protein sequence ID" value="GAA3909413.1"/>
    <property type="molecule type" value="Genomic_DNA"/>
</dbReference>
<evidence type="ECO:0000256" key="7">
    <source>
        <dbReference type="SAM" id="Phobius"/>
    </source>
</evidence>
<keyword evidence="4 7" id="KW-0812">Transmembrane</keyword>
<feature type="transmembrane region" description="Helical" evidence="7">
    <location>
        <begin position="140"/>
        <end position="165"/>
    </location>
</feature>
<evidence type="ECO:0000256" key="1">
    <source>
        <dbReference type="ARBA" id="ARBA00004651"/>
    </source>
</evidence>
<evidence type="ECO:0000313" key="9">
    <source>
        <dbReference type="Proteomes" id="UP001500133"/>
    </source>
</evidence>
<keyword evidence="9" id="KW-1185">Reference proteome</keyword>
<sequence>MLTMTRIAQALGLTRQAAVFGASTAAMALASFAIASLFHLPNAFWAPMAVWIVAQPSRGLLLERGVYRLLGTLAGAAVGFALLAAPLPLALALALLAGWAGGCAALTHLTRASFGYAALMAGLTASVVLLPSLAAGSASAAIALARVVCTLIGVVCVMAMGMVLLPAPPRRELLGRVRRLGGEALRQLARDESRPADDELLLSLTRLEQQLAPSHAGPLRGSSGAQVSGAFVAATLSLLAMARLTGRQPLPAPLRDALESAADALDRPARHASASAALEHAARQAQAFSPRLARLLDQLVDAENAAAAWLEPHPSRRPPRITLPTRRDTPSALIAGAAGGVVTLFAGLLVAYSGWDNAWLPAMGLCTFTMVLSSMDVPQALAPRMLQGIIVGVSLAAAFRLWLMPHAQGLGDILLMLAPFMLFGGLARASRITKIPALDGNMCFMLASQPFLQAPTALGSVLQDAGSLIASIALVALAYRLLPRDPGRRAGHLAWEMLRDIERLCGRHNSPPPDDGWYGRMYRRLLRLMIHVGRAQESGSAGHAGTLGMLNLADGVIRLRTLLQTAALTDAEHRTARQLLEALRHLRRAPDGVTRALAELPSEKQDSALAGLAAQLRHALDDTAALRRRALRFQR</sequence>
<organism evidence="8 9">
    <name type="scientific">Halomonas cibimaris</name>
    <dbReference type="NCBI Taxonomy" id="657012"/>
    <lineage>
        <taxon>Bacteria</taxon>
        <taxon>Pseudomonadati</taxon>
        <taxon>Pseudomonadota</taxon>
        <taxon>Gammaproteobacteria</taxon>
        <taxon>Oceanospirillales</taxon>
        <taxon>Halomonadaceae</taxon>
        <taxon>Halomonas</taxon>
    </lineage>
</organism>
<evidence type="ECO:0000256" key="2">
    <source>
        <dbReference type="ARBA" id="ARBA00022448"/>
    </source>
</evidence>
<dbReference type="Pfam" id="PF04632">
    <property type="entry name" value="FUSC"/>
    <property type="match status" value="1"/>
</dbReference>
<comment type="subcellular location">
    <subcellularLocation>
        <location evidence="1">Cell membrane</location>
        <topology evidence="1">Multi-pass membrane protein</topology>
    </subcellularLocation>
</comment>
<keyword evidence="3" id="KW-1003">Cell membrane</keyword>
<dbReference type="PANTHER" id="PTHR30509">
    <property type="entry name" value="P-HYDROXYBENZOIC ACID EFFLUX PUMP SUBUNIT-RELATED"/>
    <property type="match status" value="1"/>
</dbReference>
<comment type="caution">
    <text evidence="8">The sequence shown here is derived from an EMBL/GenBank/DDBJ whole genome shotgun (WGS) entry which is preliminary data.</text>
</comment>
<evidence type="ECO:0000256" key="3">
    <source>
        <dbReference type="ARBA" id="ARBA00022475"/>
    </source>
</evidence>
<dbReference type="Proteomes" id="UP001500133">
    <property type="component" value="Unassembled WGS sequence"/>
</dbReference>